<keyword evidence="3" id="KW-1185">Reference proteome</keyword>
<protein>
    <submittedName>
        <fullName evidence="2">Uridine diphosphate-N-acetylglucosamine-binding protein YvcK</fullName>
    </submittedName>
</protein>
<dbReference type="SUPFAM" id="SSF142338">
    <property type="entry name" value="CofD-like"/>
    <property type="match status" value="1"/>
</dbReference>
<dbReference type="Proteomes" id="UP000305675">
    <property type="component" value="Unassembled WGS sequence"/>
</dbReference>
<organism evidence="2 3">
    <name type="scientific">Ferrimonas aestuarii</name>
    <dbReference type="NCBI Taxonomy" id="2569539"/>
    <lineage>
        <taxon>Bacteria</taxon>
        <taxon>Pseudomonadati</taxon>
        <taxon>Pseudomonadota</taxon>
        <taxon>Gammaproteobacteria</taxon>
        <taxon>Alteromonadales</taxon>
        <taxon>Ferrimonadaceae</taxon>
        <taxon>Ferrimonas</taxon>
    </lineage>
</organism>
<keyword evidence="1" id="KW-0963">Cytoplasm</keyword>
<proteinExistence type="predicted"/>
<evidence type="ECO:0000256" key="1">
    <source>
        <dbReference type="ARBA" id="ARBA00022490"/>
    </source>
</evidence>
<dbReference type="AlphaFoldDB" id="A0A4U1BTG6"/>
<reference evidence="2 3" key="1">
    <citation type="submission" date="2019-04" db="EMBL/GenBank/DDBJ databases">
        <authorList>
            <person name="Hwang J.C."/>
        </authorList>
    </citation>
    <scope>NUCLEOTIDE SEQUENCE [LARGE SCALE GENOMIC DNA]</scope>
    <source>
        <strain evidence="2 3">IMCC35002</strain>
    </source>
</reference>
<dbReference type="OrthoDB" id="5413830at2"/>
<comment type="caution">
    <text evidence="2">The sequence shown here is derived from an EMBL/GenBank/DDBJ whole genome shotgun (WGS) entry which is preliminary data.</text>
</comment>
<name>A0A4U1BTG6_9GAMM</name>
<dbReference type="NCBIfam" id="TIGR01826">
    <property type="entry name" value="CofD_related"/>
    <property type="match status" value="1"/>
</dbReference>
<dbReference type="InterPro" id="IPR038136">
    <property type="entry name" value="CofD-like_dom_sf"/>
</dbReference>
<sequence length="296" mass="31587">MGSAHLNNKIVAIGGGHGLSRVLSSLSESTQQVSAIVATTDNGGSTGKLRQEFGGIAFGDIRNCLSHLVDDNHLGKLLLDYRFEENSPMAGHNLGNLMLLALDNLCVTPSDAIELLSRLLGVEQSLLPMSDQAVHLKAHYASGDTITGETAIDSAPKLPLKLSLTPQVPACESALKELSEADCVLIGPGSIMTSVMPSLLVPEIASTIVECKIPVLWIANLAKESSPIGALTLEQQKQFIESQTGVTITTVLAHGDHERISSSQILTPLTEPQTPYHHLDNLSRTIIHWANNVTRT</sequence>
<evidence type="ECO:0000313" key="3">
    <source>
        <dbReference type="Proteomes" id="UP000305675"/>
    </source>
</evidence>
<dbReference type="PANTHER" id="PTHR30135:SF3">
    <property type="entry name" value="GLUCONEOGENESIS FACTOR-RELATED"/>
    <property type="match status" value="1"/>
</dbReference>
<dbReference type="EMBL" id="SWCJ01000002">
    <property type="protein sequence ID" value="TKB57305.1"/>
    <property type="molecule type" value="Genomic_DNA"/>
</dbReference>
<dbReference type="Pfam" id="PF01933">
    <property type="entry name" value="CofD"/>
    <property type="match status" value="1"/>
</dbReference>
<dbReference type="PANTHER" id="PTHR30135">
    <property type="entry name" value="UNCHARACTERIZED PROTEIN YVCK-RELATED"/>
    <property type="match status" value="1"/>
</dbReference>
<dbReference type="InterPro" id="IPR010119">
    <property type="entry name" value="Gluconeogen_factor"/>
</dbReference>
<dbReference type="CDD" id="cd07187">
    <property type="entry name" value="YvcK_like"/>
    <property type="match status" value="1"/>
</dbReference>
<accession>A0A4U1BTG6</accession>
<dbReference type="Gene3D" id="3.40.50.10680">
    <property type="entry name" value="CofD-like domains"/>
    <property type="match status" value="1"/>
</dbReference>
<gene>
    <name evidence="2" type="primary">yvcK</name>
    <name evidence="2" type="ORF">FCL42_03230</name>
</gene>
<evidence type="ECO:0000313" key="2">
    <source>
        <dbReference type="EMBL" id="TKB57305.1"/>
    </source>
</evidence>
<dbReference type="InterPro" id="IPR002882">
    <property type="entry name" value="CofD"/>
</dbReference>
<dbReference type="GO" id="GO:0043743">
    <property type="term" value="F:LPPG:FO 2-phospho-L-lactate transferase activity"/>
    <property type="evidence" value="ECO:0007669"/>
    <property type="project" value="InterPro"/>
</dbReference>